<evidence type="ECO:0000256" key="1">
    <source>
        <dbReference type="SAM" id="SignalP"/>
    </source>
</evidence>
<dbReference type="EMBL" id="JBFARM010000005">
    <property type="protein sequence ID" value="MEV4287368.1"/>
    <property type="molecule type" value="Genomic_DNA"/>
</dbReference>
<dbReference type="RefSeq" id="WP_364450748.1">
    <property type="nucleotide sequence ID" value="NZ_JBFARM010000005.1"/>
</dbReference>
<name>A0ABV3H4C8_9ACTN</name>
<keyword evidence="3" id="KW-1185">Reference proteome</keyword>
<evidence type="ECO:0000313" key="2">
    <source>
        <dbReference type="EMBL" id="MEV4287368.1"/>
    </source>
</evidence>
<reference evidence="2 3" key="1">
    <citation type="submission" date="2024-06" db="EMBL/GenBank/DDBJ databases">
        <title>The Natural Products Discovery Center: Release of the First 8490 Sequenced Strains for Exploring Actinobacteria Biosynthetic Diversity.</title>
        <authorList>
            <person name="Kalkreuter E."/>
            <person name="Kautsar S.A."/>
            <person name="Yang D."/>
            <person name="Bader C.D."/>
            <person name="Teijaro C.N."/>
            <person name="Fluegel L."/>
            <person name="Davis C.M."/>
            <person name="Simpson J.R."/>
            <person name="Lauterbach L."/>
            <person name="Steele A.D."/>
            <person name="Gui C."/>
            <person name="Meng S."/>
            <person name="Li G."/>
            <person name="Viehrig K."/>
            <person name="Ye F."/>
            <person name="Su P."/>
            <person name="Kiefer A.F."/>
            <person name="Nichols A."/>
            <person name="Cepeda A.J."/>
            <person name="Yan W."/>
            <person name="Fan B."/>
            <person name="Jiang Y."/>
            <person name="Adhikari A."/>
            <person name="Zheng C.-J."/>
            <person name="Schuster L."/>
            <person name="Cowan T.M."/>
            <person name="Smanski M.J."/>
            <person name="Chevrette M.G."/>
            <person name="De Carvalho L.P.S."/>
            <person name="Shen B."/>
        </authorList>
    </citation>
    <scope>NUCLEOTIDE SEQUENCE [LARGE SCALE GENOMIC DNA]</scope>
    <source>
        <strain evidence="2 3">NPDC049574</strain>
    </source>
</reference>
<evidence type="ECO:0008006" key="4">
    <source>
        <dbReference type="Google" id="ProtNLM"/>
    </source>
</evidence>
<comment type="caution">
    <text evidence="2">The sequence shown here is derived from an EMBL/GenBank/DDBJ whole genome shotgun (WGS) entry which is preliminary data.</text>
</comment>
<dbReference type="Proteomes" id="UP001552427">
    <property type="component" value="Unassembled WGS sequence"/>
</dbReference>
<evidence type="ECO:0000313" key="3">
    <source>
        <dbReference type="Proteomes" id="UP001552427"/>
    </source>
</evidence>
<feature type="chain" id="PRO_5045100170" description="Secreted protein" evidence="1">
    <location>
        <begin position="28"/>
        <end position="114"/>
    </location>
</feature>
<organism evidence="2 3">
    <name type="scientific">Nonomuraea bangladeshensis</name>
    <dbReference type="NCBI Taxonomy" id="404385"/>
    <lineage>
        <taxon>Bacteria</taxon>
        <taxon>Bacillati</taxon>
        <taxon>Actinomycetota</taxon>
        <taxon>Actinomycetes</taxon>
        <taxon>Streptosporangiales</taxon>
        <taxon>Streptosporangiaceae</taxon>
        <taxon>Nonomuraea</taxon>
    </lineage>
</organism>
<gene>
    <name evidence="2" type="ORF">AB0K40_17830</name>
</gene>
<keyword evidence="1" id="KW-0732">Signal</keyword>
<accession>A0ABV3H4C8</accession>
<protein>
    <recommendedName>
        <fullName evidence="4">Secreted protein</fullName>
    </recommendedName>
</protein>
<sequence>MMRVSRPAWAVAGLACAVLLISQTALHGKAAAADVTAVEYVSQQYVLGANQEVPVVAVCPTGMQVFGGGHLIGSFGSDVYVRGSQPNTNLWRVDFVNRGSTAVVYALAVCSSVS</sequence>
<proteinExistence type="predicted"/>
<feature type="signal peptide" evidence="1">
    <location>
        <begin position="1"/>
        <end position="27"/>
    </location>
</feature>